<keyword evidence="4 11" id="KW-0812">Transmembrane</keyword>
<dbReference type="EMBL" id="CVMT01000011">
    <property type="protein sequence ID" value="CRG91977.1"/>
    <property type="molecule type" value="Genomic_DNA"/>
</dbReference>
<evidence type="ECO:0000256" key="11">
    <source>
        <dbReference type="SAM" id="Phobius"/>
    </source>
</evidence>
<keyword evidence="8 11" id="KW-0472">Membrane</keyword>
<dbReference type="Pfam" id="PF00664">
    <property type="entry name" value="ABC_membrane"/>
    <property type="match status" value="2"/>
</dbReference>
<dbReference type="PROSITE" id="PS50929">
    <property type="entry name" value="ABC_TM1F"/>
    <property type="match status" value="2"/>
</dbReference>
<feature type="transmembrane region" description="Helical" evidence="11">
    <location>
        <begin position="209"/>
        <end position="234"/>
    </location>
</feature>
<organism evidence="14 15">
    <name type="scientific">Talaromyces islandicus</name>
    <name type="common">Penicillium islandicum</name>
    <dbReference type="NCBI Taxonomy" id="28573"/>
    <lineage>
        <taxon>Eukaryota</taxon>
        <taxon>Fungi</taxon>
        <taxon>Dikarya</taxon>
        <taxon>Ascomycota</taxon>
        <taxon>Pezizomycotina</taxon>
        <taxon>Eurotiomycetes</taxon>
        <taxon>Eurotiomycetidae</taxon>
        <taxon>Eurotiales</taxon>
        <taxon>Trichocomaceae</taxon>
        <taxon>Talaromyces</taxon>
        <taxon>Talaromyces sect. Islandici</taxon>
    </lineage>
</organism>
<dbReference type="GO" id="GO:0005524">
    <property type="term" value="F:ATP binding"/>
    <property type="evidence" value="ECO:0007669"/>
    <property type="project" value="UniProtKB-KW"/>
</dbReference>
<evidence type="ECO:0000256" key="9">
    <source>
        <dbReference type="ARBA" id="ARBA00023180"/>
    </source>
</evidence>
<dbReference type="FunFam" id="3.40.50.300:FF:000913">
    <property type="entry name" value="ABC multidrug transporter SitT"/>
    <property type="match status" value="1"/>
</dbReference>
<dbReference type="InterPro" id="IPR036640">
    <property type="entry name" value="ABC1_TM_sf"/>
</dbReference>
<dbReference type="GO" id="GO:0005886">
    <property type="term" value="C:plasma membrane"/>
    <property type="evidence" value="ECO:0007669"/>
    <property type="project" value="UniProtKB-SubCell"/>
</dbReference>
<dbReference type="Proteomes" id="UP000054383">
    <property type="component" value="Unassembled WGS sequence"/>
</dbReference>
<dbReference type="STRING" id="28573.A0A0U1M8P6"/>
<keyword evidence="7 11" id="KW-1133">Transmembrane helix</keyword>
<dbReference type="CDD" id="cd03249">
    <property type="entry name" value="ABC_MTABC3_MDL1_MDL2"/>
    <property type="match status" value="2"/>
</dbReference>
<dbReference type="FunFam" id="3.40.50.300:FF:000251">
    <property type="entry name" value="ABC transporter B family member 19"/>
    <property type="match status" value="1"/>
</dbReference>
<evidence type="ECO:0000256" key="8">
    <source>
        <dbReference type="ARBA" id="ARBA00023136"/>
    </source>
</evidence>
<gene>
    <name evidence="14" type="ORF">PISL3812_09031</name>
</gene>
<feature type="transmembrane region" description="Helical" evidence="11">
    <location>
        <begin position="862"/>
        <end position="883"/>
    </location>
</feature>
<feature type="transmembrane region" description="Helical" evidence="11">
    <location>
        <begin position="836"/>
        <end position="856"/>
    </location>
</feature>
<dbReference type="CDD" id="cd18577">
    <property type="entry name" value="ABC_6TM_Pgp_ABCB1_D1_like"/>
    <property type="match status" value="1"/>
</dbReference>
<evidence type="ECO:0000256" key="5">
    <source>
        <dbReference type="ARBA" id="ARBA00022741"/>
    </source>
</evidence>
<keyword evidence="6 14" id="KW-0067">ATP-binding</keyword>
<evidence type="ECO:0000313" key="14">
    <source>
        <dbReference type="EMBL" id="CRG91977.1"/>
    </source>
</evidence>
<accession>A0A0U1M8P6</accession>
<sequence>MADMKDREGIPLESRPETTSATQDISESQQKILDDQIRVDKPKVGYLQIYKYANRTDLAILAASTVCAVLQGAALPLFTVFFGQVTTTLKEVAIGTITYDHFYHELTKNVLYFTYLGIGEFVVSFFATLGLVYTGNSVTQKIRVQYFKAILQQNIAFFDVLGTGEITTRITGDMLLIQDGISEKLSLVLAGVASFVTAFIIAYVKYWKLALICTSTLGTLLLVMGSGSIVSVIYGKRSLEKYGQGGNLADNAFESIRTVVAFGAHETLANKYDKYMREGERFGRVLQISFALVVGALLCIMYLNYGLGFWMGSRFIVDAQADLAPGDILTIMMAIILGSYSLGNVAPNLQAFSDAVAAASKVFSAIDRVSPLNPWSAEGTKLRSLNGNLEFQDVKHIYPSRQEVKVLDSFNIKIPAGKTTAFVGPSGSGKSTIIGLIERFYTPIGGRIFVDEHDIQTLNLHSLRQQISLVSQEPQLFSATIFDNIRYGLTGSEYEDEPRSKIEQRIIHAAKLANAHDFIMALPDGYETHIASFSLSGGQKQRISIARAVVKEPKILLLDEATSALDTKSEAHVQVALEKAAQGRTTIIIAHRLSTIKNAHNIVVLVDGKIAEQGTHKELTEQHGTYFNLVQAQQINEGRHDDIVAEDDELDLLSMSDDTRIVGPFDSDIQLCKPKLHKDMTSAYPSEVSELGFRYSVFSLVKFIAGFNHPERHIMALGLILSVLAGAVQPSQAVMMAKCVSTITLPESEFHKLRHDTDFWCLMFLMLGLVTFLLYAVQGIIFAFSSEKLLRRARSKTFRVLLNQDIAFFDKEENATGALTSILATDTKSLSGISGATLGTLLIMIVNLLGALIVALILGWKLALVCISAVPVLILSGFLRIWVLNKFQSRSKKVYQNSASFASEAASAIRTVASFTMESVMLDSYARKLENQIRENIPSIVKSAFLYASSEAVQFFCMALGFWYGGTLVGHHEYSIFKFYVCFSEVIFGAQAAGRIFSYAPGMSKAKNAAAELKLLYDSKPRISSEGKTTNNNNNKQPSLNIQGSIDFRNVHFKYPSRMNTPVLQGLDLTIRPGQYVALVGASGCGKSTCIALLERFYDPLAGVVHVDGMDIAQLDIGSYRKNLAYVGQEAALFEGTIRENILLGCDPSDISEEALIAAAQDANIYDFILSLPQGFETEVGNKGRMLSGGQKQRIAIARALLRNPRILLLDEATSALDSESEKVVQSALDTAARGRTTIAVAHRLSTIQRADVIYVLDSGRIAEVGSHAELLRKKGRYYELVNLQNLG</sequence>
<dbReference type="InterPro" id="IPR039421">
    <property type="entry name" value="Type_1_exporter"/>
</dbReference>
<dbReference type="InterPro" id="IPR011527">
    <property type="entry name" value="ABC1_TM_dom"/>
</dbReference>
<dbReference type="CDD" id="cd18578">
    <property type="entry name" value="ABC_6TM_Pgp_ABCB1_D2_like"/>
    <property type="match status" value="1"/>
</dbReference>
<feature type="domain" description="ABC transporter" evidence="12">
    <location>
        <begin position="389"/>
        <end position="632"/>
    </location>
</feature>
<feature type="domain" description="ABC transmembrane type-1" evidence="13">
    <location>
        <begin position="62"/>
        <end position="354"/>
    </location>
</feature>
<evidence type="ECO:0000256" key="6">
    <source>
        <dbReference type="ARBA" id="ARBA00022840"/>
    </source>
</evidence>
<keyword evidence="15" id="KW-1185">Reference proteome</keyword>
<keyword evidence="9" id="KW-0325">Glycoprotein</keyword>
<dbReference type="GO" id="GO:0015421">
    <property type="term" value="F:ABC-type oligopeptide transporter activity"/>
    <property type="evidence" value="ECO:0007669"/>
    <property type="project" value="TreeGrafter"/>
</dbReference>
<evidence type="ECO:0000256" key="10">
    <source>
        <dbReference type="SAM" id="MobiDB-lite"/>
    </source>
</evidence>
<dbReference type="InterPro" id="IPR027417">
    <property type="entry name" value="P-loop_NTPase"/>
</dbReference>
<feature type="transmembrane region" description="Helical" evidence="11">
    <location>
        <begin position="58"/>
        <end position="82"/>
    </location>
</feature>
<dbReference type="SUPFAM" id="SSF52540">
    <property type="entry name" value="P-loop containing nucleoside triphosphate hydrolases"/>
    <property type="match status" value="2"/>
</dbReference>
<name>A0A0U1M8P6_TALIS</name>
<feature type="domain" description="ABC transmembrane type-1" evidence="13">
    <location>
        <begin position="716"/>
        <end position="1005"/>
    </location>
</feature>
<comment type="subcellular location">
    <subcellularLocation>
        <location evidence="1">Cell membrane</location>
        <topology evidence="1">Multi-pass membrane protein</topology>
    </subcellularLocation>
</comment>
<dbReference type="PANTHER" id="PTHR43394:SF27">
    <property type="entry name" value="ATP-DEPENDENT TRANSLOCASE ABCB1-LIKE"/>
    <property type="match status" value="1"/>
</dbReference>
<evidence type="ECO:0000259" key="13">
    <source>
        <dbReference type="PROSITE" id="PS50929"/>
    </source>
</evidence>
<proteinExistence type="inferred from homology"/>
<dbReference type="Pfam" id="PF00005">
    <property type="entry name" value="ABC_tran"/>
    <property type="match status" value="2"/>
</dbReference>
<evidence type="ECO:0000256" key="3">
    <source>
        <dbReference type="ARBA" id="ARBA00022448"/>
    </source>
</evidence>
<comment type="similarity">
    <text evidence="2">Belongs to the ABC transporter superfamily. ABCB family. Multidrug resistance exporter (TC 3.A.1.201) subfamily.</text>
</comment>
<feature type="transmembrane region" description="Helical" evidence="11">
    <location>
        <begin position="285"/>
        <end position="303"/>
    </location>
</feature>
<evidence type="ECO:0000313" key="15">
    <source>
        <dbReference type="Proteomes" id="UP000054383"/>
    </source>
</evidence>
<evidence type="ECO:0000256" key="7">
    <source>
        <dbReference type="ARBA" id="ARBA00022989"/>
    </source>
</evidence>
<feature type="transmembrane region" description="Helical" evidence="11">
    <location>
        <begin position="757"/>
        <end position="784"/>
    </location>
</feature>
<feature type="transmembrane region" description="Helical" evidence="11">
    <location>
        <begin position="112"/>
        <end position="133"/>
    </location>
</feature>
<dbReference type="FunFam" id="1.20.1560.10:FF:000009">
    <property type="entry name" value="ABC transporter B family member 1"/>
    <property type="match status" value="1"/>
</dbReference>
<protein>
    <submittedName>
        <fullName evidence="14">ATP-binding cassette, subfamily B (MDR/TAP), member 1</fullName>
    </submittedName>
</protein>
<feature type="region of interest" description="Disordered" evidence="10">
    <location>
        <begin position="1"/>
        <end position="25"/>
    </location>
</feature>
<dbReference type="OMA" id="QDYWLRW"/>
<dbReference type="OrthoDB" id="6500128at2759"/>
<dbReference type="InterPro" id="IPR003439">
    <property type="entry name" value="ABC_transporter-like_ATP-bd"/>
</dbReference>
<keyword evidence="5" id="KW-0547">Nucleotide-binding</keyword>
<dbReference type="InterPro" id="IPR003593">
    <property type="entry name" value="AAA+_ATPase"/>
</dbReference>
<feature type="transmembrane region" description="Helical" evidence="11">
    <location>
        <begin position="185"/>
        <end position="203"/>
    </location>
</feature>
<evidence type="ECO:0000256" key="1">
    <source>
        <dbReference type="ARBA" id="ARBA00004651"/>
    </source>
</evidence>
<dbReference type="InterPro" id="IPR017871">
    <property type="entry name" value="ABC_transporter-like_CS"/>
</dbReference>
<dbReference type="Gene3D" id="1.20.1560.10">
    <property type="entry name" value="ABC transporter type 1, transmembrane domain"/>
    <property type="match status" value="1"/>
</dbReference>
<dbReference type="GO" id="GO:0005743">
    <property type="term" value="C:mitochondrial inner membrane"/>
    <property type="evidence" value="ECO:0007669"/>
    <property type="project" value="TreeGrafter"/>
</dbReference>
<feature type="transmembrane region" description="Helical" evidence="11">
    <location>
        <begin position="323"/>
        <end position="343"/>
    </location>
</feature>
<reference evidence="14 15" key="1">
    <citation type="submission" date="2015-04" db="EMBL/GenBank/DDBJ databases">
        <authorList>
            <person name="Syromyatnikov M.Y."/>
            <person name="Popov V.N."/>
        </authorList>
    </citation>
    <scope>NUCLEOTIDE SEQUENCE [LARGE SCALE GENOMIC DNA]</scope>
    <source>
        <strain evidence="14">WF-38-12</strain>
    </source>
</reference>
<evidence type="ECO:0000259" key="12">
    <source>
        <dbReference type="PROSITE" id="PS50893"/>
    </source>
</evidence>
<dbReference type="PROSITE" id="PS00211">
    <property type="entry name" value="ABC_TRANSPORTER_1"/>
    <property type="match status" value="2"/>
</dbReference>
<feature type="domain" description="ABC transporter" evidence="12">
    <location>
        <begin position="1046"/>
        <end position="1284"/>
    </location>
</feature>
<dbReference type="Gene3D" id="3.40.50.300">
    <property type="entry name" value="P-loop containing nucleotide triphosphate hydrolases"/>
    <property type="match status" value="2"/>
</dbReference>
<evidence type="ECO:0000256" key="2">
    <source>
        <dbReference type="ARBA" id="ARBA00007577"/>
    </source>
</evidence>
<dbReference type="GO" id="GO:0016887">
    <property type="term" value="F:ATP hydrolysis activity"/>
    <property type="evidence" value="ECO:0007669"/>
    <property type="project" value="InterPro"/>
</dbReference>
<evidence type="ECO:0000256" key="4">
    <source>
        <dbReference type="ARBA" id="ARBA00022692"/>
    </source>
</evidence>
<feature type="compositionally biased region" description="Basic and acidic residues" evidence="10">
    <location>
        <begin position="1"/>
        <end position="16"/>
    </location>
</feature>
<dbReference type="PANTHER" id="PTHR43394">
    <property type="entry name" value="ATP-DEPENDENT PERMEASE MDL1, MITOCHONDRIAL"/>
    <property type="match status" value="1"/>
</dbReference>
<dbReference type="SMART" id="SM00382">
    <property type="entry name" value="AAA"/>
    <property type="match status" value="2"/>
</dbReference>
<keyword evidence="3" id="KW-0813">Transport</keyword>
<dbReference type="GO" id="GO:0090374">
    <property type="term" value="P:oligopeptide export from mitochondrion"/>
    <property type="evidence" value="ECO:0007669"/>
    <property type="project" value="TreeGrafter"/>
</dbReference>
<dbReference type="FunFam" id="1.20.1560.10:FF:000102">
    <property type="entry name" value="ABC multidrug transporter Mdr1"/>
    <property type="match status" value="1"/>
</dbReference>
<dbReference type="PROSITE" id="PS50893">
    <property type="entry name" value="ABC_TRANSPORTER_2"/>
    <property type="match status" value="2"/>
</dbReference>
<dbReference type="SUPFAM" id="SSF90123">
    <property type="entry name" value="ABC transporter transmembrane region"/>
    <property type="match status" value="2"/>
</dbReference>